<protein>
    <submittedName>
        <fullName evidence="2">Uncharacterized protein</fullName>
    </submittedName>
</protein>
<accession>A0A420NMD3</accession>
<dbReference type="EMBL" id="MRCX01000022">
    <property type="protein sequence ID" value="RKK81444.1"/>
    <property type="molecule type" value="Genomic_DNA"/>
</dbReference>
<comment type="caution">
    <text evidence="2">The sequence shown here is derived from an EMBL/GenBank/DDBJ whole genome shotgun (WGS) entry which is preliminary data.</text>
</comment>
<dbReference type="VEuPathDB" id="FungiDB:FOIG_01005"/>
<dbReference type="VEuPathDB" id="FungiDB:FOZG_01196"/>
<feature type="region of interest" description="Disordered" evidence="1">
    <location>
        <begin position="170"/>
        <end position="190"/>
    </location>
</feature>
<dbReference type="VEuPathDB" id="FungiDB:HZS61_000886"/>
<gene>
    <name evidence="2" type="ORF">BFJ69_g3724</name>
</gene>
<evidence type="ECO:0000256" key="1">
    <source>
        <dbReference type="SAM" id="MobiDB-lite"/>
    </source>
</evidence>
<reference evidence="2 3" key="1">
    <citation type="journal article" date="2018" name="Sci. Rep.">
        <title>Characterisation of pathogen-specific regions and novel effector candidates in Fusarium oxysporum f. sp. cepae.</title>
        <authorList>
            <person name="Armitage A.D."/>
            <person name="Taylor A."/>
            <person name="Sobczyk M.K."/>
            <person name="Baxter L."/>
            <person name="Greenfield B.P."/>
            <person name="Bates H.J."/>
            <person name="Wilson F."/>
            <person name="Jackson A.C."/>
            <person name="Ott S."/>
            <person name="Harrison R.J."/>
            <person name="Clarkson J.P."/>
        </authorList>
    </citation>
    <scope>NUCLEOTIDE SEQUENCE [LARGE SCALE GENOMIC DNA]</scope>
    <source>
        <strain evidence="2 3">Fo_A13</strain>
    </source>
</reference>
<evidence type="ECO:0000313" key="3">
    <source>
        <dbReference type="Proteomes" id="UP000285084"/>
    </source>
</evidence>
<feature type="region of interest" description="Disordered" evidence="1">
    <location>
        <begin position="1"/>
        <end position="24"/>
    </location>
</feature>
<dbReference type="VEuPathDB" id="FungiDB:FOC1_g10015791"/>
<feature type="compositionally biased region" description="Basic and acidic residues" evidence="1">
    <location>
        <begin position="1"/>
        <end position="22"/>
    </location>
</feature>
<dbReference type="VEuPathDB" id="FungiDB:FOC4_g10015032"/>
<dbReference type="Proteomes" id="UP000285084">
    <property type="component" value="Unassembled WGS sequence"/>
</dbReference>
<name>A0A420NMD3_FUSOX</name>
<dbReference type="VEuPathDB" id="FungiDB:FOMG_01203"/>
<feature type="compositionally biased region" description="Polar residues" evidence="1">
    <location>
        <begin position="177"/>
        <end position="187"/>
    </location>
</feature>
<sequence length="242" mass="27229">MPFVGEDAHAGRKRRWSDDNEQPRLSLYPSEEAKDYYILDQRPELALRKVLPVSKRTRITGDDIHVTDGLNASSFSFNTPHRRRRSSQLKMLPVQPAFAKSRVTGSLLVPCNICHRKPTKKSDLDSFADCQGCGERTCFICIRECHGWNLDGGSGVSEQEVLSRSFHMDDVDDRQQQEQNDTKNGTRQADKGWNAVGHRAVVCSRCSIERGAEGDVACLGCFSRMEGSRVGTCMALWEFVDE</sequence>
<organism evidence="2 3">
    <name type="scientific">Fusarium oxysporum</name>
    <name type="common">Fusarium vascular wilt</name>
    <dbReference type="NCBI Taxonomy" id="5507"/>
    <lineage>
        <taxon>Eukaryota</taxon>
        <taxon>Fungi</taxon>
        <taxon>Dikarya</taxon>
        <taxon>Ascomycota</taxon>
        <taxon>Pezizomycotina</taxon>
        <taxon>Sordariomycetes</taxon>
        <taxon>Hypocreomycetidae</taxon>
        <taxon>Hypocreales</taxon>
        <taxon>Nectriaceae</taxon>
        <taxon>Fusarium</taxon>
        <taxon>Fusarium oxysporum species complex</taxon>
    </lineage>
</organism>
<evidence type="ECO:0000313" key="2">
    <source>
        <dbReference type="EMBL" id="RKK81444.1"/>
    </source>
</evidence>
<dbReference type="AlphaFoldDB" id="A0A420NMD3"/>
<proteinExistence type="predicted"/>
<dbReference type="VEuPathDB" id="FungiDB:FOXG_00495"/>